<feature type="active site" evidence="1">
    <location>
        <position position="134"/>
    </location>
</feature>
<dbReference type="CDD" id="cd13399">
    <property type="entry name" value="Slt35-like"/>
    <property type="match status" value="1"/>
</dbReference>
<keyword evidence="2" id="KW-0732">Signal</keyword>
<evidence type="ECO:0000313" key="5">
    <source>
        <dbReference type="Proteomes" id="UP000019460"/>
    </source>
</evidence>
<feature type="chain" id="PRO_5004931177" evidence="2">
    <location>
        <begin position="34"/>
        <end position="342"/>
    </location>
</feature>
<dbReference type="PANTHER" id="PTHR30163:SF9">
    <property type="entry name" value="MEMBRANE-BOUND LYTIC MUREIN TRANSGLYCOSYLASE B"/>
    <property type="match status" value="1"/>
</dbReference>
<dbReference type="EMBL" id="AONC01000001">
    <property type="protein sequence ID" value="EXJ17234.1"/>
    <property type="molecule type" value="Genomic_DNA"/>
</dbReference>
<dbReference type="Pfam" id="PF13406">
    <property type="entry name" value="SLT_2"/>
    <property type="match status" value="1"/>
</dbReference>
<dbReference type="Gene3D" id="1.10.530.10">
    <property type="match status" value="1"/>
</dbReference>
<organism evidence="4 5">
    <name type="scientific">Imhoffiella purpurea</name>
    <dbReference type="NCBI Taxonomy" id="1249627"/>
    <lineage>
        <taxon>Bacteria</taxon>
        <taxon>Pseudomonadati</taxon>
        <taxon>Pseudomonadota</taxon>
        <taxon>Gammaproteobacteria</taxon>
        <taxon>Chromatiales</taxon>
        <taxon>Chromatiaceae</taxon>
        <taxon>Imhoffiella</taxon>
    </lineage>
</organism>
<evidence type="ECO:0000313" key="4">
    <source>
        <dbReference type="EMBL" id="EXJ17234.1"/>
    </source>
</evidence>
<keyword evidence="5" id="KW-1185">Reference proteome</keyword>
<dbReference type="FunFam" id="1.10.8.350:FF:000001">
    <property type="entry name" value="Lytic murein transglycosylase B"/>
    <property type="match status" value="1"/>
</dbReference>
<dbReference type="Gene3D" id="1.10.8.350">
    <property type="entry name" value="Bacterial muramidase"/>
    <property type="match status" value="1"/>
</dbReference>
<name>W9VCP9_9GAMM</name>
<reference evidence="4 5" key="1">
    <citation type="submission" date="2012-11" db="EMBL/GenBank/DDBJ databases">
        <title>Genome assembly of Thiorhodococcus sp. AK35.</title>
        <authorList>
            <person name="Nupur N."/>
            <person name="Khatri I."/>
            <person name="Subramanian S."/>
            <person name="Pinnaka A."/>
        </authorList>
    </citation>
    <scope>NUCLEOTIDE SEQUENCE [LARGE SCALE GENOMIC DNA]</scope>
    <source>
        <strain evidence="4 5">AK35</strain>
    </source>
</reference>
<dbReference type="OrthoDB" id="9772911at2"/>
<dbReference type="GO" id="GO:0009253">
    <property type="term" value="P:peptidoglycan catabolic process"/>
    <property type="evidence" value="ECO:0007669"/>
    <property type="project" value="TreeGrafter"/>
</dbReference>
<dbReference type="InterPro" id="IPR011757">
    <property type="entry name" value="Lytic_transglycosylase_MltB"/>
</dbReference>
<dbReference type="InterPro" id="IPR023346">
    <property type="entry name" value="Lysozyme-like_dom_sf"/>
</dbReference>
<dbReference type="PANTHER" id="PTHR30163">
    <property type="entry name" value="MEMBRANE-BOUND LYTIC MUREIN TRANSGLYCOSYLASE B"/>
    <property type="match status" value="1"/>
</dbReference>
<dbReference type="eggNOG" id="COG2951">
    <property type="taxonomic scope" value="Bacteria"/>
</dbReference>
<dbReference type="RefSeq" id="WP_052347611.1">
    <property type="nucleotide sequence ID" value="NZ_AONC01000001.1"/>
</dbReference>
<sequence length="342" mass="37677">MSALSLKIAGEGIAGAAAGIALALFCAASSSAAAPDDYRTGSERFIADISARQGFDADALRRLLARASYRQSIVDAMRRPYEGKPWRDYRTLFLTPDRIREGVRFWQNNAETLERAESTYGVKPEIIVAIIGIETNYGANLGSYPILDALTTLGFAYPPRADFFRAELEEFLLLTREEDIDPLTATGSYAGAMGKPQFIASSYRDYAVDFDGDGKRDLWNSDPDVIGSVANYFSRHGWRAGESTAHRTRLADEPPVALTIAEKRPLAPNLTAGALRDAGFDWNVNLPADTRVTLMRLDGDGDEYWIGLANFYVITRYNHSNLYAMAVHQLSEAIRTGHLGES</sequence>
<evidence type="ECO:0000256" key="2">
    <source>
        <dbReference type="SAM" id="SignalP"/>
    </source>
</evidence>
<dbReference type="Proteomes" id="UP000019460">
    <property type="component" value="Unassembled WGS sequence"/>
</dbReference>
<dbReference type="PATRIC" id="fig|1249627.3.peg.60"/>
<evidence type="ECO:0000259" key="3">
    <source>
        <dbReference type="Pfam" id="PF13406"/>
    </source>
</evidence>
<accession>W9VCP9</accession>
<dbReference type="InterPro" id="IPR043426">
    <property type="entry name" value="MltB-like"/>
</dbReference>
<protein>
    <submittedName>
        <fullName evidence="4">Membrane-bound lytic murein transglycosylase B</fullName>
    </submittedName>
</protein>
<dbReference type="AlphaFoldDB" id="W9VCP9"/>
<gene>
    <name evidence="4" type="ORF">D779_0061</name>
</gene>
<proteinExistence type="predicted"/>
<evidence type="ECO:0000256" key="1">
    <source>
        <dbReference type="PIRSR" id="PIRSR611757-1"/>
    </source>
</evidence>
<dbReference type="SUPFAM" id="SSF53955">
    <property type="entry name" value="Lysozyme-like"/>
    <property type="match status" value="1"/>
</dbReference>
<feature type="signal peptide" evidence="2">
    <location>
        <begin position="1"/>
        <end position="33"/>
    </location>
</feature>
<dbReference type="STRING" id="1249627.D779_0061"/>
<dbReference type="GO" id="GO:0008933">
    <property type="term" value="F:peptidoglycan lytic transglycosylase activity"/>
    <property type="evidence" value="ECO:0007669"/>
    <property type="project" value="TreeGrafter"/>
</dbReference>
<feature type="domain" description="Transglycosylase SLT" evidence="3">
    <location>
        <begin position="45"/>
        <end position="332"/>
    </location>
</feature>
<dbReference type="NCBIfam" id="TIGR02282">
    <property type="entry name" value="MltB"/>
    <property type="match status" value="1"/>
</dbReference>
<comment type="caution">
    <text evidence="4">The sequence shown here is derived from an EMBL/GenBank/DDBJ whole genome shotgun (WGS) entry which is preliminary data.</text>
</comment>
<dbReference type="InterPro" id="IPR031304">
    <property type="entry name" value="SLT_2"/>
</dbReference>